<sequence length="176" mass="19999">MNIVAHARPQPRRRRATHPQELAAAAKAAVVHHAHHRPRPSRPRSASGQLRPRMKNAPVCRSSPNESAARCRDHRQQPLADLGRTQVSPPDDSRRTHWRRRRGLDSRGPARQGRRCWPAPRVTPRHLPRGGHPARTDESLFIEVLEVSRASRRRPLGGQLLKQRIILSGYILHLTS</sequence>
<feature type="compositionally biased region" description="Low complexity" evidence="1">
    <location>
        <begin position="19"/>
        <end position="29"/>
    </location>
</feature>
<feature type="compositionally biased region" description="Basic residues" evidence="1">
    <location>
        <begin position="30"/>
        <end position="42"/>
    </location>
</feature>
<feature type="region of interest" description="Disordered" evidence="1">
    <location>
        <begin position="1"/>
        <end position="134"/>
    </location>
</feature>
<name>A0A023PXX1_9ACTN</name>
<proteinExistence type="predicted"/>
<gene>
    <name evidence="2" type="ORF">wt6.22c</name>
</gene>
<accession>A0A023PXX1</accession>
<evidence type="ECO:0000313" key="2">
    <source>
        <dbReference type="EMBL" id="AHX39400.1"/>
    </source>
</evidence>
<reference evidence="2" key="1">
    <citation type="submission" date="2014-02" db="EMBL/GenBank/DDBJ databases">
        <title>Streptomyces sp. WT6 mevalonate pathway gene cluster, complete sequence.</title>
        <authorList>
            <person name="Wang T."/>
            <person name="Qin Z."/>
        </authorList>
    </citation>
    <scope>NUCLEOTIDE SEQUENCE</scope>
    <source>
        <strain evidence="2">WT6</strain>
    </source>
</reference>
<protein>
    <submittedName>
        <fullName evidence="2">Uncharacterized protein</fullName>
    </submittedName>
</protein>
<dbReference type="EMBL" id="KJ411867">
    <property type="protein sequence ID" value="AHX39400.1"/>
    <property type="molecule type" value="Genomic_DNA"/>
</dbReference>
<dbReference type="AlphaFoldDB" id="A0A023PXX1"/>
<evidence type="ECO:0000256" key="1">
    <source>
        <dbReference type="SAM" id="MobiDB-lite"/>
    </source>
</evidence>
<organism evidence="2">
    <name type="scientific">Streptomyces sp. WT6</name>
    <dbReference type="NCBI Taxonomy" id="1486372"/>
    <lineage>
        <taxon>Bacteria</taxon>
        <taxon>Bacillati</taxon>
        <taxon>Actinomycetota</taxon>
        <taxon>Actinomycetes</taxon>
        <taxon>Kitasatosporales</taxon>
        <taxon>Streptomycetaceae</taxon>
        <taxon>Streptomyces</taxon>
    </lineage>
</organism>